<evidence type="ECO:0000313" key="2">
    <source>
        <dbReference type="Proteomes" id="UP000276133"/>
    </source>
</evidence>
<dbReference type="Proteomes" id="UP000276133">
    <property type="component" value="Unassembled WGS sequence"/>
</dbReference>
<sequence>MKLFILFKNRDRSKGTSECFRSFEVRQTVSHLTVQLKKDKICNYYLIRLKIFGEIGLSSSKVKKRSGINESNFNLDSIILPNIFIHPKFYKLQKIFSIRMDPKI</sequence>
<protein>
    <submittedName>
        <fullName evidence="1">Uncharacterized protein</fullName>
    </submittedName>
</protein>
<dbReference type="AlphaFoldDB" id="A0A3M7Q3H0"/>
<dbReference type="EMBL" id="REGN01007595">
    <property type="protein sequence ID" value="RNA05823.1"/>
    <property type="molecule type" value="Genomic_DNA"/>
</dbReference>
<organism evidence="1 2">
    <name type="scientific">Brachionus plicatilis</name>
    <name type="common">Marine rotifer</name>
    <name type="synonym">Brachionus muelleri</name>
    <dbReference type="NCBI Taxonomy" id="10195"/>
    <lineage>
        <taxon>Eukaryota</taxon>
        <taxon>Metazoa</taxon>
        <taxon>Spiralia</taxon>
        <taxon>Gnathifera</taxon>
        <taxon>Rotifera</taxon>
        <taxon>Eurotatoria</taxon>
        <taxon>Monogononta</taxon>
        <taxon>Pseudotrocha</taxon>
        <taxon>Ploima</taxon>
        <taxon>Brachionidae</taxon>
        <taxon>Brachionus</taxon>
    </lineage>
</organism>
<accession>A0A3M7Q3H0</accession>
<reference evidence="1 2" key="1">
    <citation type="journal article" date="2018" name="Sci. Rep.">
        <title>Genomic signatures of local adaptation to the degree of environmental predictability in rotifers.</title>
        <authorList>
            <person name="Franch-Gras L."/>
            <person name="Hahn C."/>
            <person name="Garcia-Roger E.M."/>
            <person name="Carmona M.J."/>
            <person name="Serra M."/>
            <person name="Gomez A."/>
        </authorList>
    </citation>
    <scope>NUCLEOTIDE SEQUENCE [LARGE SCALE GENOMIC DNA]</scope>
    <source>
        <strain evidence="1">HYR1</strain>
    </source>
</reference>
<name>A0A3M7Q3H0_BRAPC</name>
<comment type="caution">
    <text evidence="1">The sequence shown here is derived from an EMBL/GenBank/DDBJ whole genome shotgun (WGS) entry which is preliminary data.</text>
</comment>
<proteinExistence type="predicted"/>
<gene>
    <name evidence="1" type="ORF">BpHYR1_010808</name>
</gene>
<evidence type="ECO:0000313" key="1">
    <source>
        <dbReference type="EMBL" id="RNA05823.1"/>
    </source>
</evidence>
<keyword evidence="2" id="KW-1185">Reference proteome</keyword>